<dbReference type="SMART" id="SM00150">
    <property type="entry name" value="SPEC"/>
    <property type="match status" value="8"/>
</dbReference>
<dbReference type="Pfam" id="PF00435">
    <property type="entry name" value="Spectrin"/>
    <property type="match status" value="2"/>
</dbReference>
<dbReference type="HOGENOM" id="CLU_291814_0_0_1"/>
<evidence type="ECO:0000256" key="1">
    <source>
        <dbReference type="ARBA" id="ARBA00022737"/>
    </source>
</evidence>
<dbReference type="SUPFAM" id="SSF46966">
    <property type="entry name" value="Spectrin repeat"/>
    <property type="match status" value="7"/>
</dbReference>
<dbReference type="OMA" id="TFFKDAQ"/>
<feature type="coiled-coil region" evidence="2">
    <location>
        <begin position="577"/>
        <end position="625"/>
    </location>
</feature>
<feature type="coiled-coil region" evidence="2">
    <location>
        <begin position="370"/>
        <end position="425"/>
    </location>
</feature>
<dbReference type="AlphaFoldDB" id="A7T734"/>
<evidence type="ECO:0000313" key="3">
    <source>
        <dbReference type="EMBL" id="EDO28219.1"/>
    </source>
</evidence>
<dbReference type="STRING" id="45351.A7T734"/>
<dbReference type="Proteomes" id="UP000001593">
    <property type="component" value="Unassembled WGS sequence"/>
</dbReference>
<feature type="coiled-coil region" evidence="2">
    <location>
        <begin position="219"/>
        <end position="253"/>
    </location>
</feature>
<dbReference type="InterPro" id="IPR002017">
    <property type="entry name" value="Spectrin_repeat"/>
</dbReference>
<accession>A7T734</accession>
<proteinExistence type="predicted"/>
<dbReference type="Gene3D" id="1.20.58.60">
    <property type="match status" value="6"/>
</dbReference>
<dbReference type="PhylomeDB" id="A7T734"/>
<evidence type="ECO:0000313" key="4">
    <source>
        <dbReference type="Proteomes" id="UP000001593"/>
    </source>
</evidence>
<name>A7T734_NEMVE</name>
<dbReference type="FunFam" id="1.20.58.60:FF:000551">
    <property type="entry name" value="Predicted protein"/>
    <property type="match status" value="1"/>
</dbReference>
<sequence length="1046" mass="119780">GVFLQIVIHEVIFNDVIERVKEHLQQADPGPQRDKLSDSLSDLETRWKDVLHRASERNDQLEEVVPLAQRYMEAVAAFLPPIDEMEDIIAEYGEVLCERHALGKEQALLKFLQQFLQEDIEGYRPVHKTLVDSADDLTEACHLNGVTEGVPKIEEDVQFMVERWNKINKFYKNRRQQVELADEKVKKYRGLLLPLDTRVKKAEKSLEESEYEGIDVEAGKKELDTMKALQAEVKSLESEIQDVGQEVNKEDSDAINYMPVKQRVKGLGSRCASLRRQLSDRVTWLERVVKEIVTLVTVTEEIVEYLSMAYEKMEQLEPIHHDAGVIKQQMDEVELLQDEVQACKPDLQAISDTFRTHEGVCKDADARNDLPLIEDEVQSMTDQYEALRRDVGRQLDRVAEVQEELAGYQEALLAVEETMREVEEVVAVEYVLVLDVQQAHEELSKVKKCVAVLDSRKPTLHTLKQHGKVLAEKTGSPDVLDKVEEAEQKYDRLASKGHDRVIFMDKYTAAVREIVPWLMVAEKKLSSINSVPCNKTSLEFFEECLRDIEHDVEEHDATRRTLNDIARSLIELNPSDKDAVSQEIRSINNRLNALTEALPAKNKQIEKMKELLANYQENLISIEELIVEGVVLCAFSTPLMDMEKLSEELELITAILVTFSEQEPVLEEIVDVAQQLIALLDRTSPDVTVIERRVEKMFARFSGVRGRLDNRKNQLGKHLEHLRRFQECNEELQTWFTAIIPVMESLAPVSTEPDNVRVQLLEVEELIDATQLKRQVLTTSQQAGEWLMEFNKEDESVTVEVVSTVSRAQVKMDRILNTLDARRDRLQTLILECQDIKVSLTDFENDMAGIEEELAGMRPVSAVHDTLKEQEREFKSEDREKELAKHSPVLHRYYGTVDPFTSWLTGLDKKLGNQEPVSCNSRTVERQLEQVRDLQQQVEEHGSQYDSVKELAANVISNAPDDVYVVEAQVQYLNKLWESVRLRLSDRVRQSAEVKDLAEEYKEAILPVNELFTRAEDGLVPMEMVGCDVDRAKQAIATTKVLSPEL</sequence>
<feature type="coiled-coil region" evidence="2">
    <location>
        <begin position="924"/>
        <end position="951"/>
    </location>
</feature>
<reference evidence="3 4" key="1">
    <citation type="journal article" date="2007" name="Science">
        <title>Sea anemone genome reveals ancestral eumetazoan gene repertoire and genomic organization.</title>
        <authorList>
            <person name="Putnam N.H."/>
            <person name="Srivastava M."/>
            <person name="Hellsten U."/>
            <person name="Dirks B."/>
            <person name="Chapman J."/>
            <person name="Salamov A."/>
            <person name="Terry A."/>
            <person name="Shapiro H."/>
            <person name="Lindquist E."/>
            <person name="Kapitonov V.V."/>
            <person name="Jurka J."/>
            <person name="Genikhovich G."/>
            <person name="Grigoriev I.V."/>
            <person name="Lucas S.M."/>
            <person name="Steele R.E."/>
            <person name="Finnerty J.R."/>
            <person name="Technau U."/>
            <person name="Martindale M.Q."/>
            <person name="Rokhsar D.S."/>
        </authorList>
    </citation>
    <scope>NUCLEOTIDE SEQUENCE [LARGE SCALE GENOMIC DNA]</scope>
    <source>
        <strain evidence="4">CH2 X CH6</strain>
    </source>
</reference>
<evidence type="ECO:0000256" key="2">
    <source>
        <dbReference type="SAM" id="Coils"/>
    </source>
</evidence>
<feature type="non-terminal residue" evidence="3">
    <location>
        <position position="1046"/>
    </location>
</feature>
<dbReference type="PANTHER" id="PTHR11915">
    <property type="entry name" value="SPECTRIN/FILAMIN RELATED CYTOSKELETAL PROTEIN"/>
    <property type="match status" value="1"/>
</dbReference>
<keyword evidence="1" id="KW-0677">Repeat</keyword>
<protein>
    <submittedName>
        <fullName evidence="3">Uncharacterized protein</fullName>
    </submittedName>
</protein>
<keyword evidence="2" id="KW-0175">Coiled coil</keyword>
<dbReference type="eggNOG" id="KOG0516">
    <property type="taxonomic scope" value="Eukaryota"/>
</dbReference>
<keyword evidence="4" id="KW-1185">Reference proteome</keyword>
<dbReference type="InterPro" id="IPR018159">
    <property type="entry name" value="Spectrin/alpha-actinin"/>
</dbReference>
<dbReference type="EMBL" id="DS471851">
    <property type="protein sequence ID" value="EDO28219.1"/>
    <property type="molecule type" value="Genomic_DNA"/>
</dbReference>
<organism evidence="3 4">
    <name type="scientific">Nematostella vectensis</name>
    <name type="common">Starlet sea anemone</name>
    <dbReference type="NCBI Taxonomy" id="45351"/>
    <lineage>
        <taxon>Eukaryota</taxon>
        <taxon>Metazoa</taxon>
        <taxon>Cnidaria</taxon>
        <taxon>Anthozoa</taxon>
        <taxon>Hexacorallia</taxon>
        <taxon>Actiniaria</taxon>
        <taxon>Edwardsiidae</taxon>
        <taxon>Nematostella</taxon>
    </lineage>
</organism>
<gene>
    <name evidence="3" type="ORF">NEMVEDRAFT_v1g223229</name>
</gene>
<dbReference type="InParanoid" id="A7T734"/>